<protein>
    <submittedName>
        <fullName evidence="2">Uncharacterized protein</fullName>
    </submittedName>
</protein>
<name>A0AAT9G8Z2_9RICK</name>
<gene>
    <name evidence="2" type="ORF">DMENIID0002_08370</name>
</gene>
<dbReference type="AlphaFoldDB" id="A0AAT9G8Z2"/>
<evidence type="ECO:0000256" key="1">
    <source>
        <dbReference type="SAM" id="SignalP"/>
    </source>
</evidence>
<accession>A0AAT9G8Z2</accession>
<evidence type="ECO:0000313" key="2">
    <source>
        <dbReference type="EMBL" id="BFD46191.1"/>
    </source>
</evidence>
<reference evidence="2" key="1">
    <citation type="submission" date="2024-01" db="EMBL/GenBank/DDBJ databases">
        <title>Sequencing the genomes of a sandfly, Sergentomyia squamirostris, and its two endosymbionts.</title>
        <authorList>
            <person name="Itokawa K."/>
            <person name="Sanjoba C."/>
        </authorList>
    </citation>
    <scope>NUCLEOTIDE SEQUENCE</scope>
    <source>
        <strain evidence="2">RiSSQ</strain>
    </source>
</reference>
<organism evidence="2">
    <name type="scientific">Candidatus Tisiphia endosymbiont of Sergentomyia squamirostris</name>
    <dbReference type="NCBI Taxonomy" id="3113639"/>
    <lineage>
        <taxon>Bacteria</taxon>
        <taxon>Pseudomonadati</taxon>
        <taxon>Pseudomonadota</taxon>
        <taxon>Alphaproteobacteria</taxon>
        <taxon>Rickettsiales</taxon>
        <taxon>Rickettsiaceae</taxon>
        <taxon>Rickettsieae</taxon>
        <taxon>Candidatus Tisiphia</taxon>
    </lineage>
</organism>
<keyword evidence="1" id="KW-0732">Signal</keyword>
<feature type="chain" id="PRO_5043422980" evidence="1">
    <location>
        <begin position="21"/>
        <end position="171"/>
    </location>
</feature>
<proteinExistence type="predicted"/>
<dbReference type="EMBL" id="AP029170">
    <property type="protein sequence ID" value="BFD46191.1"/>
    <property type="molecule type" value="Genomic_DNA"/>
</dbReference>
<sequence length="171" mass="19803">MITRLFYILFISIFSLNTSANPAPLGFELNKASIADVERVYQITKKERNHWDGYNYYINVRDVKLEGLTELLVICNDNNIIQAIILTINNDKFTEFYELLSEKYKLTHSQNPNLGNKEIRFADGSCTIILDAPFLSFSMSLIYITDEFLTKFKGKQKEEEKVKKAKGKELL</sequence>
<feature type="signal peptide" evidence="1">
    <location>
        <begin position="1"/>
        <end position="20"/>
    </location>
</feature>